<proteinExistence type="predicted"/>
<gene>
    <name evidence="1" type="ORF">POT9AD_0214</name>
</gene>
<dbReference type="AlphaFoldDB" id="A0A653AY31"/>
<sequence length="37" mass="4063">MRLESSRLVWGQLGGAGGQLSLTSVRTARYVRSLRLS</sequence>
<name>A0A653AY31_ECTOL</name>
<accession>A0A653AY31</accession>
<evidence type="ECO:0000313" key="1">
    <source>
        <dbReference type="EMBL" id="VDN61205.1"/>
    </source>
</evidence>
<protein>
    <submittedName>
        <fullName evidence="1">Uncharacterized protein</fullName>
    </submittedName>
</protein>
<reference evidence="1" key="1">
    <citation type="submission" date="2018-11" db="EMBL/GenBank/DDBJ databases">
        <authorList>
            <consortium name="Genoscope - CEA"/>
            <person name="William W."/>
        </authorList>
    </citation>
    <scope>NUCLEOTIDE SEQUENCE [LARGE SCALE GENOMIC DNA]</scope>
    <source>
        <strain evidence="1">T9AD</strain>
    </source>
</reference>
<dbReference type="EMBL" id="LR130779">
    <property type="protein sequence ID" value="VDN61205.1"/>
    <property type="molecule type" value="Genomic_DNA"/>
</dbReference>
<organism evidence="1">
    <name type="scientific">Ectopseudomonas oleovorans</name>
    <name type="common">Pseudomonas oleovorans</name>
    <dbReference type="NCBI Taxonomy" id="301"/>
    <lineage>
        <taxon>Bacteria</taxon>
        <taxon>Pseudomonadati</taxon>
        <taxon>Pseudomonadota</taxon>
        <taxon>Gammaproteobacteria</taxon>
        <taxon>Pseudomonadales</taxon>
        <taxon>Pseudomonadaceae</taxon>
        <taxon>Ectopseudomonas</taxon>
    </lineage>
</organism>